<sequence>MGGIELPRQPTSSCRPLCVPLTYFS</sequence>
<dbReference type="AlphaFoldDB" id="A0A0E9QUJ7"/>
<proteinExistence type="predicted"/>
<organism evidence="1">
    <name type="scientific">Anguilla anguilla</name>
    <name type="common">European freshwater eel</name>
    <name type="synonym">Muraena anguilla</name>
    <dbReference type="NCBI Taxonomy" id="7936"/>
    <lineage>
        <taxon>Eukaryota</taxon>
        <taxon>Metazoa</taxon>
        <taxon>Chordata</taxon>
        <taxon>Craniata</taxon>
        <taxon>Vertebrata</taxon>
        <taxon>Euteleostomi</taxon>
        <taxon>Actinopterygii</taxon>
        <taxon>Neopterygii</taxon>
        <taxon>Teleostei</taxon>
        <taxon>Anguilliformes</taxon>
        <taxon>Anguillidae</taxon>
        <taxon>Anguilla</taxon>
    </lineage>
</organism>
<reference evidence="1" key="1">
    <citation type="submission" date="2014-11" db="EMBL/GenBank/DDBJ databases">
        <authorList>
            <person name="Amaro Gonzalez C."/>
        </authorList>
    </citation>
    <scope>NUCLEOTIDE SEQUENCE</scope>
</reference>
<reference evidence="1" key="2">
    <citation type="journal article" date="2015" name="Fish Shellfish Immunol.">
        <title>Early steps in the European eel (Anguilla anguilla)-Vibrio vulnificus interaction in the gills: Role of the RtxA13 toxin.</title>
        <authorList>
            <person name="Callol A."/>
            <person name="Pajuelo D."/>
            <person name="Ebbesson L."/>
            <person name="Teles M."/>
            <person name="MacKenzie S."/>
            <person name="Amaro C."/>
        </authorList>
    </citation>
    <scope>NUCLEOTIDE SEQUENCE</scope>
</reference>
<name>A0A0E9QUJ7_ANGAN</name>
<dbReference type="EMBL" id="GBXM01088068">
    <property type="protein sequence ID" value="JAH20509.1"/>
    <property type="molecule type" value="Transcribed_RNA"/>
</dbReference>
<evidence type="ECO:0000313" key="1">
    <source>
        <dbReference type="EMBL" id="JAH20509.1"/>
    </source>
</evidence>
<protein>
    <submittedName>
        <fullName evidence="1">Uncharacterized protein</fullName>
    </submittedName>
</protein>
<accession>A0A0E9QUJ7</accession>